<evidence type="ECO:0000256" key="2">
    <source>
        <dbReference type="SAM" id="MobiDB-lite"/>
    </source>
</evidence>
<organism evidence="3 4">
    <name type="scientific">Scleroderma citrinum Foug A</name>
    <dbReference type="NCBI Taxonomy" id="1036808"/>
    <lineage>
        <taxon>Eukaryota</taxon>
        <taxon>Fungi</taxon>
        <taxon>Dikarya</taxon>
        <taxon>Basidiomycota</taxon>
        <taxon>Agaricomycotina</taxon>
        <taxon>Agaricomycetes</taxon>
        <taxon>Agaricomycetidae</taxon>
        <taxon>Boletales</taxon>
        <taxon>Sclerodermatineae</taxon>
        <taxon>Sclerodermataceae</taxon>
        <taxon>Scleroderma</taxon>
    </lineage>
</organism>
<feature type="region of interest" description="Disordered" evidence="2">
    <location>
        <begin position="150"/>
        <end position="229"/>
    </location>
</feature>
<dbReference type="HOGENOM" id="CLU_514039_0_0_1"/>
<accession>A0A0C3D2S2</accession>
<gene>
    <name evidence="3" type="ORF">SCLCIDRAFT_34062</name>
</gene>
<keyword evidence="4" id="KW-1185">Reference proteome</keyword>
<reference evidence="3 4" key="1">
    <citation type="submission" date="2014-04" db="EMBL/GenBank/DDBJ databases">
        <authorList>
            <consortium name="DOE Joint Genome Institute"/>
            <person name="Kuo A."/>
            <person name="Kohler A."/>
            <person name="Nagy L.G."/>
            <person name="Floudas D."/>
            <person name="Copeland A."/>
            <person name="Barry K.W."/>
            <person name="Cichocki N."/>
            <person name="Veneault-Fourrey C."/>
            <person name="LaButti K."/>
            <person name="Lindquist E.A."/>
            <person name="Lipzen A."/>
            <person name="Lundell T."/>
            <person name="Morin E."/>
            <person name="Murat C."/>
            <person name="Sun H."/>
            <person name="Tunlid A."/>
            <person name="Henrissat B."/>
            <person name="Grigoriev I.V."/>
            <person name="Hibbett D.S."/>
            <person name="Martin F."/>
            <person name="Nordberg H.P."/>
            <person name="Cantor M.N."/>
            <person name="Hua S.X."/>
        </authorList>
    </citation>
    <scope>NUCLEOTIDE SEQUENCE [LARGE SCALE GENOMIC DNA]</scope>
    <source>
        <strain evidence="3 4">Foug A</strain>
    </source>
</reference>
<feature type="compositionally biased region" description="Pro residues" evidence="2">
    <location>
        <begin position="160"/>
        <end position="172"/>
    </location>
</feature>
<dbReference type="AlphaFoldDB" id="A0A0C3D2S2"/>
<feature type="coiled-coil region" evidence="1">
    <location>
        <begin position="239"/>
        <end position="266"/>
    </location>
</feature>
<evidence type="ECO:0000313" key="4">
    <source>
        <dbReference type="Proteomes" id="UP000053989"/>
    </source>
</evidence>
<proteinExistence type="predicted"/>
<keyword evidence="1" id="KW-0175">Coiled coil</keyword>
<dbReference type="STRING" id="1036808.A0A0C3D2S2"/>
<dbReference type="Proteomes" id="UP000053989">
    <property type="component" value="Unassembled WGS sequence"/>
</dbReference>
<evidence type="ECO:0000313" key="3">
    <source>
        <dbReference type="EMBL" id="KIM50699.1"/>
    </source>
</evidence>
<reference evidence="4" key="2">
    <citation type="submission" date="2015-01" db="EMBL/GenBank/DDBJ databases">
        <title>Evolutionary Origins and Diversification of the Mycorrhizal Mutualists.</title>
        <authorList>
            <consortium name="DOE Joint Genome Institute"/>
            <consortium name="Mycorrhizal Genomics Consortium"/>
            <person name="Kohler A."/>
            <person name="Kuo A."/>
            <person name="Nagy L.G."/>
            <person name="Floudas D."/>
            <person name="Copeland A."/>
            <person name="Barry K.W."/>
            <person name="Cichocki N."/>
            <person name="Veneault-Fourrey C."/>
            <person name="LaButti K."/>
            <person name="Lindquist E.A."/>
            <person name="Lipzen A."/>
            <person name="Lundell T."/>
            <person name="Morin E."/>
            <person name="Murat C."/>
            <person name="Riley R."/>
            <person name="Ohm R."/>
            <person name="Sun H."/>
            <person name="Tunlid A."/>
            <person name="Henrissat B."/>
            <person name="Grigoriev I.V."/>
            <person name="Hibbett D.S."/>
            <person name="Martin F."/>
        </authorList>
    </citation>
    <scope>NUCLEOTIDE SEQUENCE [LARGE SCALE GENOMIC DNA]</scope>
    <source>
        <strain evidence="4">Foug A</strain>
    </source>
</reference>
<feature type="region of interest" description="Disordered" evidence="2">
    <location>
        <begin position="1"/>
        <end position="40"/>
    </location>
</feature>
<feature type="coiled-coil region" evidence="1">
    <location>
        <begin position="446"/>
        <end position="494"/>
    </location>
</feature>
<sequence length="530" mass="59541">MPYTPTIPPTTFGGVQPTREGEQPTLMNKKEERTPLDASLSSQMRVVSLDDMMDQKIMGNTMKRRNHGVGNAMKRNHNVGAAMKRRNHGIGNTMKRNHGVGAATKKRHHGVGAVTKSMLTQEVAGDASVTTQCIPVSQVTMKDAHLSCVRPDYGDRGPGAPHPYPPQSPVPPTIIRLGGEIDHGPPHTASPPPQSHGHYDQPASPDDYEQEIRRVPPGAPPTPEHILPGPEQTQLADALHEQHEHLDEAERELAQIRDDALFRELEERVASVPSIPPIPVPPPHNPEQASIIESIRTATQDTASRHAGDILETVCMEMELLEKEREQNAAEHEREHAELEAERQHIYEEHKARVQELEEELNRVHAELDGERQLCMTETEEAHTAATEHDEALRNQLADIMNMVQQNHACCEDNKAANKAHWAEKQQWKTERDNQIHELLGVVTRIIEEQAAARQWEEELRQADENKPSIEQVLKELRNQNNDQRDLLNALSETRRADTSRQHKELVSTVRATANEQVPYNVQGVRGFLI</sequence>
<feature type="coiled-coil region" evidence="1">
    <location>
        <begin position="318"/>
        <end position="374"/>
    </location>
</feature>
<feature type="region of interest" description="Disordered" evidence="2">
    <location>
        <begin position="89"/>
        <end position="110"/>
    </location>
</feature>
<protein>
    <submittedName>
        <fullName evidence="3">Uncharacterized protein</fullName>
    </submittedName>
</protein>
<dbReference type="InParanoid" id="A0A0C3D2S2"/>
<dbReference type="EMBL" id="KN822347">
    <property type="protein sequence ID" value="KIM50699.1"/>
    <property type="molecule type" value="Genomic_DNA"/>
</dbReference>
<name>A0A0C3D2S2_9AGAM</name>
<dbReference type="OrthoDB" id="2507336at2759"/>
<evidence type="ECO:0000256" key="1">
    <source>
        <dbReference type="SAM" id="Coils"/>
    </source>
</evidence>